<gene>
    <name evidence="1" type="ORF">PAGA_b0680</name>
</gene>
<keyword evidence="2" id="KW-1185">Reference proteome</keyword>
<name>A0ACA8E2V3_9GAMM</name>
<evidence type="ECO:0000313" key="1">
    <source>
        <dbReference type="EMBL" id="ATC84547.1"/>
    </source>
</evidence>
<sequence length="44" mass="5147">MLHKLVLFCGKPLIVSVNLALLRCFERILSAILMEKQNEKNSWF</sequence>
<dbReference type="Proteomes" id="UP000217277">
    <property type="component" value="Chromosome II"/>
</dbReference>
<accession>A0ACA8E2V3</accession>
<protein>
    <submittedName>
        <fullName evidence="1">Uncharacterized protein</fullName>
    </submittedName>
</protein>
<reference evidence="1" key="1">
    <citation type="submission" date="2015-03" db="EMBL/GenBank/DDBJ databases">
        <authorList>
            <person name="Xie B.-B."/>
            <person name="Rong J.-C."/>
            <person name="Qin Q.-L."/>
            <person name="Zhang Y.-Z."/>
        </authorList>
    </citation>
    <scope>NUCLEOTIDE SEQUENCE</scope>
    <source>
        <strain evidence="1">DSM 14585</strain>
    </source>
</reference>
<organism evidence="1 2">
    <name type="scientific">Pseudoalteromonas agarivorans DSM 14585</name>
    <dbReference type="NCBI Taxonomy" id="1312369"/>
    <lineage>
        <taxon>Bacteria</taxon>
        <taxon>Pseudomonadati</taxon>
        <taxon>Pseudomonadota</taxon>
        <taxon>Gammaproteobacteria</taxon>
        <taxon>Alteromonadales</taxon>
        <taxon>Pseudoalteromonadaceae</taxon>
        <taxon>Pseudoalteromonas</taxon>
    </lineage>
</organism>
<proteinExistence type="predicted"/>
<dbReference type="EMBL" id="CP011012">
    <property type="protein sequence ID" value="ATC84547.1"/>
    <property type="molecule type" value="Genomic_DNA"/>
</dbReference>
<evidence type="ECO:0000313" key="2">
    <source>
        <dbReference type="Proteomes" id="UP000217277"/>
    </source>
</evidence>